<reference evidence="1" key="1">
    <citation type="journal article" date="2015" name="Nature">
        <title>Complex archaea that bridge the gap between prokaryotes and eukaryotes.</title>
        <authorList>
            <person name="Spang A."/>
            <person name="Saw J.H."/>
            <person name="Jorgensen S.L."/>
            <person name="Zaremba-Niedzwiedzka K."/>
            <person name="Martijn J."/>
            <person name="Lind A.E."/>
            <person name="van Eijk R."/>
            <person name="Schleper C."/>
            <person name="Guy L."/>
            <person name="Ettema T.J."/>
        </authorList>
    </citation>
    <scope>NUCLEOTIDE SEQUENCE</scope>
</reference>
<name>A0A0F8X3A8_9ZZZZ</name>
<feature type="non-terminal residue" evidence="1">
    <location>
        <position position="38"/>
    </location>
</feature>
<accession>A0A0F8X3A8</accession>
<comment type="caution">
    <text evidence="1">The sequence shown here is derived from an EMBL/GenBank/DDBJ whole genome shotgun (WGS) entry which is preliminary data.</text>
</comment>
<evidence type="ECO:0000313" key="1">
    <source>
        <dbReference type="EMBL" id="KKK63592.1"/>
    </source>
</evidence>
<dbReference type="AlphaFoldDB" id="A0A0F8X3A8"/>
<sequence length="38" mass="4341">MDERPELAERLSVRAIEQRLEISDVLKHTTPQPKGVVV</sequence>
<gene>
    <name evidence="1" type="ORF">LCGC14_2992750</name>
</gene>
<organism evidence="1">
    <name type="scientific">marine sediment metagenome</name>
    <dbReference type="NCBI Taxonomy" id="412755"/>
    <lineage>
        <taxon>unclassified sequences</taxon>
        <taxon>metagenomes</taxon>
        <taxon>ecological metagenomes</taxon>
    </lineage>
</organism>
<protein>
    <submittedName>
        <fullName evidence="1">Uncharacterized protein</fullName>
    </submittedName>
</protein>
<dbReference type="EMBL" id="LAZR01061432">
    <property type="protein sequence ID" value="KKK63592.1"/>
    <property type="molecule type" value="Genomic_DNA"/>
</dbReference>
<proteinExistence type="predicted"/>